<dbReference type="PANTHER" id="PTHR34094:SF1">
    <property type="entry name" value="PROTEIN FAM185A"/>
    <property type="match status" value="1"/>
</dbReference>
<dbReference type="AlphaFoldDB" id="A0AAW1ITT6"/>
<comment type="caution">
    <text evidence="1">The sequence shown here is derived from an EMBL/GenBank/DDBJ whole genome shotgun (WGS) entry which is preliminary data.</text>
</comment>
<dbReference type="Proteomes" id="UP001458880">
    <property type="component" value="Unassembled WGS sequence"/>
</dbReference>
<accession>A0AAW1ITT6</accession>
<name>A0AAW1ITT6_POPJA</name>
<organism evidence="1 2">
    <name type="scientific">Popillia japonica</name>
    <name type="common">Japanese beetle</name>
    <dbReference type="NCBI Taxonomy" id="7064"/>
    <lineage>
        <taxon>Eukaryota</taxon>
        <taxon>Metazoa</taxon>
        <taxon>Ecdysozoa</taxon>
        <taxon>Arthropoda</taxon>
        <taxon>Hexapoda</taxon>
        <taxon>Insecta</taxon>
        <taxon>Pterygota</taxon>
        <taxon>Neoptera</taxon>
        <taxon>Endopterygota</taxon>
        <taxon>Coleoptera</taxon>
        <taxon>Polyphaga</taxon>
        <taxon>Scarabaeiformia</taxon>
        <taxon>Scarabaeidae</taxon>
        <taxon>Rutelinae</taxon>
        <taxon>Popillia</taxon>
    </lineage>
</organism>
<gene>
    <name evidence="1" type="ORF">QE152_g34404</name>
</gene>
<sequence length="319" mass="35668">MVAMFRNILLKFTKQELPISQFCTILLKCPYDVNIKPIDVFQNQDKAFITINTTIGSDNNNDFTLNIDTSIKANVHIEGDNNINIGNFYGKYIKAYTKHGHINLAKSQCEIIRLITDNGDIVCKDVIQAGDITLKIQNSGKITTDRLQGLNLQACVSNGSIDVGSSYCNKSNFEIDIGELKLKNLHKHVTINIKEEALLNITGFDGDACINMKKGLANIQFSRITEHSKIHIENDGSLILRLSDECQKENLIELLSNNFVLTDTINMNVNKNNESCELSPIDGKKDGLYKLHVNCKKAHVLVNSASWSDLFEKSFGVKN</sequence>
<evidence type="ECO:0000313" key="1">
    <source>
        <dbReference type="EMBL" id="KAK9693135.1"/>
    </source>
</evidence>
<keyword evidence="2" id="KW-1185">Reference proteome</keyword>
<protein>
    <recommendedName>
        <fullName evidence="3">Adhesin domain-containing protein</fullName>
    </recommendedName>
</protein>
<proteinExistence type="predicted"/>
<dbReference type="PANTHER" id="PTHR34094">
    <property type="match status" value="1"/>
</dbReference>
<evidence type="ECO:0008006" key="3">
    <source>
        <dbReference type="Google" id="ProtNLM"/>
    </source>
</evidence>
<evidence type="ECO:0000313" key="2">
    <source>
        <dbReference type="Proteomes" id="UP001458880"/>
    </source>
</evidence>
<dbReference type="EMBL" id="JASPKY010000552">
    <property type="protein sequence ID" value="KAK9693135.1"/>
    <property type="molecule type" value="Genomic_DNA"/>
</dbReference>
<dbReference type="Gene3D" id="2.160.20.120">
    <property type="match status" value="1"/>
</dbReference>
<reference evidence="1 2" key="1">
    <citation type="journal article" date="2024" name="BMC Genomics">
        <title>De novo assembly and annotation of Popillia japonica's genome with initial clues to its potential as an invasive pest.</title>
        <authorList>
            <person name="Cucini C."/>
            <person name="Boschi S."/>
            <person name="Funari R."/>
            <person name="Cardaioli E."/>
            <person name="Iannotti N."/>
            <person name="Marturano G."/>
            <person name="Paoli F."/>
            <person name="Bruttini M."/>
            <person name="Carapelli A."/>
            <person name="Frati F."/>
            <person name="Nardi F."/>
        </authorList>
    </citation>
    <scope>NUCLEOTIDE SEQUENCE [LARGE SCALE GENOMIC DNA]</scope>
    <source>
        <strain evidence="1">DMR45628</strain>
    </source>
</reference>